<feature type="compositionally biased region" description="Low complexity" evidence="1">
    <location>
        <begin position="64"/>
        <end position="81"/>
    </location>
</feature>
<name>A0A2K1R103_9PEZI</name>
<feature type="region of interest" description="Disordered" evidence="1">
    <location>
        <begin position="315"/>
        <end position="336"/>
    </location>
</feature>
<feature type="compositionally biased region" description="Polar residues" evidence="1">
    <location>
        <begin position="674"/>
        <end position="686"/>
    </location>
</feature>
<comment type="caution">
    <text evidence="2">The sequence shown here is derived from an EMBL/GenBank/DDBJ whole genome shotgun (WGS) entry which is preliminary data.</text>
</comment>
<organism evidence="2 3">
    <name type="scientific">Sphaceloma murrayae</name>
    <dbReference type="NCBI Taxonomy" id="2082308"/>
    <lineage>
        <taxon>Eukaryota</taxon>
        <taxon>Fungi</taxon>
        <taxon>Dikarya</taxon>
        <taxon>Ascomycota</taxon>
        <taxon>Pezizomycotina</taxon>
        <taxon>Dothideomycetes</taxon>
        <taxon>Dothideomycetidae</taxon>
        <taxon>Myriangiales</taxon>
        <taxon>Elsinoaceae</taxon>
        <taxon>Sphaceloma</taxon>
    </lineage>
</organism>
<evidence type="ECO:0000313" key="2">
    <source>
        <dbReference type="EMBL" id="PNS20984.1"/>
    </source>
</evidence>
<feature type="region of interest" description="Disordered" evidence="1">
    <location>
        <begin position="610"/>
        <end position="632"/>
    </location>
</feature>
<feature type="compositionally biased region" description="Low complexity" evidence="1">
    <location>
        <begin position="20"/>
        <end position="42"/>
    </location>
</feature>
<feature type="compositionally biased region" description="Basic and acidic residues" evidence="1">
    <location>
        <begin position="265"/>
        <end position="274"/>
    </location>
</feature>
<feature type="region of interest" description="Disordered" evidence="1">
    <location>
        <begin position="1"/>
        <end position="129"/>
    </location>
</feature>
<sequence>MNTNQGVTGLRPPPRATQERSQSTASHRSASSLSSNDSHNAAQTAARRTGYPHQAPAPAPAPARPSTAGGTTPSASTSSSTNFSRPAPRASIEDQMKGQRSHAPSNGATIGHRPRQHSQGFFEPSLPTASASNLSASAIAAATAMNHLGPPTLSANDRKKSFSGLTPLNTSSAPSRRAPSPDPTSPPQLPLPPAFPATSDPGRNDATTAANAAYPKSPIPPSTSTALDVSSLPPVPPLVPEKEGKGRERSTKMKLFSKPKNISIGKDKDLDKKLPSLPSPGKRGLPPGFANSSTTSLLDNTASSGSSIYSAVTSNNSTSTLVPNQSSSAVANDKHRPHFLSRQKHKHGEKFLPLSSASSNSQAVDPSAPQSLYSFTPQSPGANSAFSKSMTGLDLRHGGRGLRDKRKEEKAAASMGISMSSSNANAGPDYRAEFLGPSSLGDGTSFMGTPSGLHANVFSFDQNPTASAAAFNNVGNNMGLSGITPDDAWPLLKARLLNIFEGEDIRTPVEDFNLLVSVHIRRCVQKRSPHVLVEDLREFLETGFSSLAQTLRNLPDERLVPNLAEMWQMIYCMVLPFIQAVFLPLDLEFRGHGTIMTSREAAEFWGVMPDSVRPDNRPDSAGHGNATKSLPSLGEELEVRRMTLISFRDTVLLPRSDALLTIFSRLSLDSINTGPSDSIASRSRGASNPIAPGAERPSTSAGSLSPRLSSYSSQTSTLLDAAATSSPSQSGVFSSNRSRATSNTSAGSFGTSLPHLPSPVHPPPQASGISTPSSAGPVGFSHSRSRSAISVPEPATASLLTSSSSLTLTGGMQVSGAQVTETVARMLQCVSILAGVQTGDQGQAVVERLTGVLKHNWLGRGRTGRQRQGFIGMRVGGGNALAGMA</sequence>
<dbReference type="PANTHER" id="PTHR32428:SF2">
    <property type="entry name" value="TARGET OF RAPAMYCIN COMPLEX 2 SUBUNIT BIT61-RELATED"/>
    <property type="match status" value="1"/>
</dbReference>
<feature type="compositionally biased region" description="Basic and acidic residues" evidence="1">
    <location>
        <begin position="240"/>
        <end position="251"/>
    </location>
</feature>
<feature type="compositionally biased region" description="Basic and acidic residues" evidence="1">
    <location>
        <begin position="394"/>
        <end position="411"/>
    </location>
</feature>
<dbReference type="PANTHER" id="PTHR32428">
    <property type="entry name" value="TARGET OF RAPAMYCIN COMPLEX 2 SUBUNIT BIT61-RELATED"/>
    <property type="match status" value="1"/>
</dbReference>
<feature type="compositionally biased region" description="Polar residues" evidence="1">
    <location>
        <begin position="723"/>
        <end position="733"/>
    </location>
</feature>
<feature type="compositionally biased region" description="Polar residues" evidence="1">
    <location>
        <begin position="315"/>
        <end position="330"/>
    </location>
</feature>
<dbReference type="STRING" id="2082308.A0A2K1R103"/>
<dbReference type="GO" id="GO:0031932">
    <property type="term" value="C:TORC2 complex"/>
    <property type="evidence" value="ECO:0007669"/>
    <property type="project" value="TreeGrafter"/>
</dbReference>
<accession>A0A2K1R103</accession>
<evidence type="ECO:0008006" key="4">
    <source>
        <dbReference type="Google" id="ProtNLM"/>
    </source>
</evidence>
<reference evidence="2 3" key="1">
    <citation type="submission" date="2017-06" db="EMBL/GenBank/DDBJ databases">
        <title>Draft genome sequence of a variant of Elsinoe murrayae.</title>
        <authorList>
            <person name="Cheng Q."/>
        </authorList>
    </citation>
    <scope>NUCLEOTIDE SEQUENCE [LARGE SCALE GENOMIC DNA]</scope>
    <source>
        <strain evidence="2 3">CQ-2017a</strain>
    </source>
</reference>
<dbReference type="Proteomes" id="UP000243797">
    <property type="component" value="Unassembled WGS sequence"/>
</dbReference>
<evidence type="ECO:0000313" key="3">
    <source>
        <dbReference type="Proteomes" id="UP000243797"/>
    </source>
</evidence>
<feature type="compositionally biased region" description="Polar residues" evidence="1">
    <location>
        <begin position="355"/>
        <end position="390"/>
    </location>
</feature>
<feature type="compositionally biased region" description="Low complexity" evidence="1">
    <location>
        <begin position="734"/>
        <end position="746"/>
    </location>
</feature>
<proteinExistence type="predicted"/>
<feature type="region of interest" description="Disordered" evidence="1">
    <location>
        <begin position="147"/>
        <end position="297"/>
    </location>
</feature>
<dbReference type="InterPro" id="IPR013745">
    <property type="entry name" value="Bit61/PRR5"/>
</dbReference>
<dbReference type="AlphaFoldDB" id="A0A2K1R103"/>
<feature type="compositionally biased region" description="Pro residues" evidence="1">
    <location>
        <begin position="756"/>
        <end position="765"/>
    </location>
</feature>
<feature type="region of interest" description="Disordered" evidence="1">
    <location>
        <begin position="353"/>
        <end position="424"/>
    </location>
</feature>
<keyword evidence="3" id="KW-1185">Reference proteome</keyword>
<protein>
    <recommendedName>
        <fullName evidence="4">Target of rapamycin complex 2 subunit bit61</fullName>
    </recommendedName>
</protein>
<dbReference type="Pfam" id="PF08539">
    <property type="entry name" value="HbrB"/>
    <property type="match status" value="1"/>
</dbReference>
<evidence type="ECO:0000256" key="1">
    <source>
        <dbReference type="SAM" id="MobiDB-lite"/>
    </source>
</evidence>
<feature type="compositionally biased region" description="Low complexity" evidence="1">
    <location>
        <begin position="412"/>
        <end position="424"/>
    </location>
</feature>
<dbReference type="OrthoDB" id="2290221at2759"/>
<dbReference type="GO" id="GO:0038203">
    <property type="term" value="P:TORC2 signaling"/>
    <property type="evidence" value="ECO:0007669"/>
    <property type="project" value="TreeGrafter"/>
</dbReference>
<dbReference type="EMBL" id="NKHZ01000015">
    <property type="protein sequence ID" value="PNS20984.1"/>
    <property type="molecule type" value="Genomic_DNA"/>
</dbReference>
<gene>
    <name evidence="2" type="ORF">CAC42_3321</name>
</gene>
<feature type="region of interest" description="Disordered" evidence="1">
    <location>
        <begin position="674"/>
        <end position="791"/>
    </location>
</feature>
<feature type="compositionally biased region" description="Pro residues" evidence="1">
    <location>
        <begin position="180"/>
        <end position="195"/>
    </location>
</feature>
<feature type="compositionally biased region" description="Low complexity" evidence="1">
    <location>
        <begin position="698"/>
        <end position="719"/>
    </location>
</feature>
<dbReference type="InParanoid" id="A0A2K1R103"/>